<evidence type="ECO:0000313" key="2">
    <source>
        <dbReference type="Proteomes" id="UP000009877"/>
    </source>
</evidence>
<reference evidence="1 2" key="1">
    <citation type="journal article" date="2014" name="Genome Announc.">
        <title>Draft Genome Sequence of Kocuria palustris PEL.</title>
        <authorList>
            <person name="Sharma G."/>
            <person name="Khatri I."/>
            <person name="Subramanian S."/>
        </authorList>
    </citation>
    <scope>NUCLEOTIDE SEQUENCE [LARGE SCALE GENOMIC DNA]</scope>
    <source>
        <strain evidence="1 2">PEL</strain>
    </source>
</reference>
<name>M2YAT0_9MICC</name>
<dbReference type="AlphaFoldDB" id="M2YAT0"/>
<protein>
    <submittedName>
        <fullName evidence="1">Uncharacterized protein</fullName>
    </submittedName>
</protein>
<dbReference type="RefSeq" id="WP_006215694.1">
    <property type="nucleotide sequence ID" value="NZ_ANHZ02000028.1"/>
</dbReference>
<proteinExistence type="predicted"/>
<organism evidence="1 2">
    <name type="scientific">Kocuria palustris PEL</name>
    <dbReference type="NCBI Taxonomy" id="1236550"/>
    <lineage>
        <taxon>Bacteria</taxon>
        <taxon>Bacillati</taxon>
        <taxon>Actinomycetota</taxon>
        <taxon>Actinomycetes</taxon>
        <taxon>Micrococcales</taxon>
        <taxon>Micrococcaceae</taxon>
        <taxon>Kocuria</taxon>
    </lineage>
</organism>
<keyword evidence="2" id="KW-1185">Reference proteome</keyword>
<sequence>MGLLTQGVEVECGRSGAPVRVLWEGRVHSVAEEPVRWHRRRSWWVDGHRAPRDTEVVDQEMWRVQVRLSPRAALITLELVHTMETGRWRLLRATTETGGGVIDLPLRRREALAQCSAAAEPSGLDRRIGELRALDSAS</sequence>
<comment type="caution">
    <text evidence="1">The sequence shown here is derived from an EMBL/GenBank/DDBJ whole genome shotgun (WGS) entry which is preliminary data.</text>
</comment>
<evidence type="ECO:0000313" key="1">
    <source>
        <dbReference type="EMBL" id="EME35580.1"/>
    </source>
</evidence>
<gene>
    <name evidence="1" type="ORF">C884_01467</name>
</gene>
<dbReference type="STRING" id="71999.KPaMU14_06340"/>
<dbReference type="EMBL" id="ANHZ02000028">
    <property type="protein sequence ID" value="EME35580.1"/>
    <property type="molecule type" value="Genomic_DNA"/>
</dbReference>
<dbReference type="Proteomes" id="UP000009877">
    <property type="component" value="Unassembled WGS sequence"/>
</dbReference>
<accession>M2YAT0</accession>